<keyword evidence="3" id="KW-1185">Reference proteome</keyword>
<dbReference type="RefSeq" id="WP_377285930.1">
    <property type="nucleotide sequence ID" value="NZ_JBHSBM010000011.1"/>
</dbReference>
<dbReference type="Pfam" id="PF00583">
    <property type="entry name" value="Acetyltransf_1"/>
    <property type="match status" value="1"/>
</dbReference>
<evidence type="ECO:0000313" key="3">
    <source>
        <dbReference type="Proteomes" id="UP001595850"/>
    </source>
</evidence>
<dbReference type="Gene3D" id="3.40.630.30">
    <property type="match status" value="1"/>
</dbReference>
<evidence type="ECO:0000313" key="2">
    <source>
        <dbReference type="EMBL" id="MFC4057830.1"/>
    </source>
</evidence>
<accession>A0ABV8I1T2</accession>
<gene>
    <name evidence="2" type="ORF">ACFOWE_05965</name>
</gene>
<name>A0ABV8I1T2_9ACTN</name>
<dbReference type="EC" id="2.3.1.-" evidence="2"/>
<comment type="caution">
    <text evidence="2">The sequence shown here is derived from an EMBL/GenBank/DDBJ whole genome shotgun (WGS) entry which is preliminary data.</text>
</comment>
<feature type="domain" description="N-acetyltransferase" evidence="1">
    <location>
        <begin position="176"/>
        <end position="266"/>
    </location>
</feature>
<dbReference type="SUPFAM" id="SSF55729">
    <property type="entry name" value="Acyl-CoA N-acyltransferases (Nat)"/>
    <property type="match status" value="1"/>
</dbReference>
<keyword evidence="2" id="KW-0808">Transferase</keyword>
<organism evidence="2 3">
    <name type="scientific">Planomonospora corallina</name>
    <dbReference type="NCBI Taxonomy" id="1806052"/>
    <lineage>
        <taxon>Bacteria</taxon>
        <taxon>Bacillati</taxon>
        <taxon>Actinomycetota</taxon>
        <taxon>Actinomycetes</taxon>
        <taxon>Streptosporangiales</taxon>
        <taxon>Streptosporangiaceae</taxon>
        <taxon>Planomonospora</taxon>
    </lineage>
</organism>
<dbReference type="Proteomes" id="UP001595850">
    <property type="component" value="Unassembled WGS sequence"/>
</dbReference>
<dbReference type="InterPro" id="IPR016181">
    <property type="entry name" value="Acyl_CoA_acyltransferase"/>
</dbReference>
<keyword evidence="2" id="KW-0012">Acyltransferase</keyword>
<reference evidence="3" key="1">
    <citation type="journal article" date="2019" name="Int. J. Syst. Evol. Microbiol.">
        <title>The Global Catalogue of Microorganisms (GCM) 10K type strain sequencing project: providing services to taxonomists for standard genome sequencing and annotation.</title>
        <authorList>
            <consortium name="The Broad Institute Genomics Platform"/>
            <consortium name="The Broad Institute Genome Sequencing Center for Infectious Disease"/>
            <person name="Wu L."/>
            <person name="Ma J."/>
        </authorList>
    </citation>
    <scope>NUCLEOTIDE SEQUENCE [LARGE SCALE GENOMIC DNA]</scope>
    <source>
        <strain evidence="3">TBRC 4489</strain>
    </source>
</reference>
<sequence length="275" mass="28400">MGRHGAAELRAEASPLESARFGCSVARLTVPAGHGSLAPVREALLASDADVVVLRYPAENVGWFAHLASDGRVPLFAGSLVYWSLPAGRGRRPAPAGGLRTAALEEPETVSALVAGIFAEYGNHYAANPLFDGAAALSGYREWAAGAAEQGRCLALWAEGGAESGAAAGAAGGGRGEVLGLATVADDGPRTEILLAGMVPAARGRGLYAHLLRAVEDRALGRGAAEVVISTQEHNTRVQRAWARYGFRPSHAVLTVHMVRSGLLCTPGRPAAREG</sequence>
<proteinExistence type="predicted"/>
<evidence type="ECO:0000259" key="1">
    <source>
        <dbReference type="PROSITE" id="PS51186"/>
    </source>
</evidence>
<dbReference type="PROSITE" id="PS51186">
    <property type="entry name" value="GNAT"/>
    <property type="match status" value="1"/>
</dbReference>
<protein>
    <submittedName>
        <fullName evidence="2">GNAT family N-acetyltransferase</fullName>
        <ecNumber evidence="2">2.3.1.-</ecNumber>
    </submittedName>
</protein>
<dbReference type="GO" id="GO:0016746">
    <property type="term" value="F:acyltransferase activity"/>
    <property type="evidence" value="ECO:0007669"/>
    <property type="project" value="UniProtKB-KW"/>
</dbReference>
<dbReference type="InterPro" id="IPR000182">
    <property type="entry name" value="GNAT_dom"/>
</dbReference>
<dbReference type="EMBL" id="JBHSBM010000011">
    <property type="protein sequence ID" value="MFC4057830.1"/>
    <property type="molecule type" value="Genomic_DNA"/>
</dbReference>